<evidence type="ECO:0000313" key="3">
    <source>
        <dbReference type="Proteomes" id="UP000051574"/>
    </source>
</evidence>
<keyword evidence="3" id="KW-1185">Reference proteome</keyword>
<evidence type="ECO:0000259" key="1">
    <source>
        <dbReference type="Pfam" id="PF00171"/>
    </source>
</evidence>
<accession>A0A0T6BF58</accession>
<comment type="caution">
    <text evidence="2">The sequence shown here is derived from an EMBL/GenBank/DDBJ whole genome shotgun (WGS) entry which is preliminary data.</text>
</comment>
<dbReference type="Pfam" id="PF00171">
    <property type="entry name" value="Aldedh"/>
    <property type="match status" value="1"/>
</dbReference>
<dbReference type="GO" id="GO:0016491">
    <property type="term" value="F:oxidoreductase activity"/>
    <property type="evidence" value="ECO:0007669"/>
    <property type="project" value="InterPro"/>
</dbReference>
<feature type="non-terminal residue" evidence="2">
    <location>
        <position position="117"/>
    </location>
</feature>
<dbReference type="AlphaFoldDB" id="A0A0T6BF58"/>
<sequence>MLRTVRSAINKVSKCNYSAQALPPPEVQPKILYSGIFINNEWYRSKSGETFDTINPANGEVITEVQKGARPDVDAAVDAAHDAFKLGSPWRRMDASQRGRLLYTLADLIERDAAYIA</sequence>
<dbReference type="Proteomes" id="UP000051574">
    <property type="component" value="Unassembled WGS sequence"/>
</dbReference>
<dbReference type="OrthoDB" id="310895at2759"/>
<protein>
    <recommendedName>
        <fullName evidence="1">Aldehyde dehydrogenase domain-containing protein</fullName>
    </recommendedName>
</protein>
<dbReference type="InterPro" id="IPR015590">
    <property type="entry name" value="Aldehyde_DH_dom"/>
</dbReference>
<dbReference type="SUPFAM" id="SSF53720">
    <property type="entry name" value="ALDH-like"/>
    <property type="match status" value="1"/>
</dbReference>
<gene>
    <name evidence="2" type="ORF">AMK59_41</name>
</gene>
<feature type="domain" description="Aldehyde dehydrogenase" evidence="1">
    <location>
        <begin position="42"/>
        <end position="116"/>
    </location>
</feature>
<proteinExistence type="predicted"/>
<dbReference type="EMBL" id="LJIG01001011">
    <property type="protein sequence ID" value="KRT85929.1"/>
    <property type="molecule type" value="Genomic_DNA"/>
</dbReference>
<dbReference type="InterPro" id="IPR016162">
    <property type="entry name" value="Ald_DH_N"/>
</dbReference>
<reference evidence="2 3" key="1">
    <citation type="submission" date="2015-09" db="EMBL/GenBank/DDBJ databases">
        <title>Draft genome of the scarab beetle Oryctes borbonicus.</title>
        <authorList>
            <person name="Meyer J.M."/>
            <person name="Markov G.V."/>
            <person name="Baskaran P."/>
            <person name="Herrmann M."/>
            <person name="Sommer R.J."/>
            <person name="Roedelsperger C."/>
        </authorList>
    </citation>
    <scope>NUCLEOTIDE SEQUENCE [LARGE SCALE GENOMIC DNA]</scope>
    <source>
        <strain evidence="2">OB123</strain>
        <tissue evidence="2">Whole animal</tissue>
    </source>
</reference>
<evidence type="ECO:0000313" key="2">
    <source>
        <dbReference type="EMBL" id="KRT85929.1"/>
    </source>
</evidence>
<dbReference type="Gene3D" id="3.40.605.10">
    <property type="entry name" value="Aldehyde Dehydrogenase, Chain A, domain 1"/>
    <property type="match status" value="1"/>
</dbReference>
<name>A0A0T6BF58_9SCAR</name>
<dbReference type="PANTHER" id="PTHR11699">
    <property type="entry name" value="ALDEHYDE DEHYDROGENASE-RELATED"/>
    <property type="match status" value="1"/>
</dbReference>
<organism evidence="2 3">
    <name type="scientific">Oryctes borbonicus</name>
    <dbReference type="NCBI Taxonomy" id="1629725"/>
    <lineage>
        <taxon>Eukaryota</taxon>
        <taxon>Metazoa</taxon>
        <taxon>Ecdysozoa</taxon>
        <taxon>Arthropoda</taxon>
        <taxon>Hexapoda</taxon>
        <taxon>Insecta</taxon>
        <taxon>Pterygota</taxon>
        <taxon>Neoptera</taxon>
        <taxon>Endopterygota</taxon>
        <taxon>Coleoptera</taxon>
        <taxon>Polyphaga</taxon>
        <taxon>Scarabaeiformia</taxon>
        <taxon>Scarabaeidae</taxon>
        <taxon>Dynastinae</taxon>
        <taxon>Oryctes</taxon>
    </lineage>
</organism>
<dbReference type="InterPro" id="IPR016161">
    <property type="entry name" value="Ald_DH/histidinol_DH"/>
</dbReference>